<evidence type="ECO:0000313" key="3">
    <source>
        <dbReference type="Proteomes" id="UP000642070"/>
    </source>
</evidence>
<reference evidence="2" key="2">
    <citation type="submission" date="2020-09" db="EMBL/GenBank/DDBJ databases">
        <authorList>
            <person name="Sun Q."/>
            <person name="Ohkuma M."/>
        </authorList>
    </citation>
    <scope>NUCLEOTIDE SEQUENCE</scope>
    <source>
        <strain evidence="2">JCM 19831</strain>
    </source>
</reference>
<gene>
    <name evidence="2" type="ORF">GCM10007977_023440</name>
</gene>
<feature type="transmembrane region" description="Helical" evidence="1">
    <location>
        <begin position="12"/>
        <end position="35"/>
    </location>
</feature>
<keyword evidence="1" id="KW-1133">Transmembrane helix</keyword>
<evidence type="ECO:0000313" key="2">
    <source>
        <dbReference type="EMBL" id="GGM21616.1"/>
    </source>
</evidence>
<dbReference type="EMBL" id="BMPI01000009">
    <property type="protein sequence ID" value="GGM21616.1"/>
    <property type="molecule type" value="Genomic_DNA"/>
</dbReference>
<accession>A0A917WPR1</accession>
<keyword evidence="1" id="KW-0472">Membrane</keyword>
<evidence type="ECO:0000256" key="1">
    <source>
        <dbReference type="SAM" id="Phobius"/>
    </source>
</evidence>
<sequence>MNPTVPPGPGRAATVARVIATMVVAGVLAALYVMLIARQLRSARAEGGDSGRSRRLADIEREAVYRRMTGTLDRAEYRDTMAAIAAHDGIERPVFVPE</sequence>
<dbReference type="AlphaFoldDB" id="A0A917WPR1"/>
<organism evidence="2 3">
    <name type="scientific">Dactylosporangium sucinum</name>
    <dbReference type="NCBI Taxonomy" id="1424081"/>
    <lineage>
        <taxon>Bacteria</taxon>
        <taxon>Bacillati</taxon>
        <taxon>Actinomycetota</taxon>
        <taxon>Actinomycetes</taxon>
        <taxon>Micromonosporales</taxon>
        <taxon>Micromonosporaceae</taxon>
        <taxon>Dactylosporangium</taxon>
    </lineage>
</organism>
<protein>
    <submittedName>
        <fullName evidence="2">Uncharacterized protein</fullName>
    </submittedName>
</protein>
<dbReference type="Proteomes" id="UP000642070">
    <property type="component" value="Unassembled WGS sequence"/>
</dbReference>
<reference evidence="2" key="1">
    <citation type="journal article" date="2014" name="Int. J. Syst. Evol. Microbiol.">
        <title>Complete genome sequence of Corynebacterium casei LMG S-19264T (=DSM 44701T), isolated from a smear-ripened cheese.</title>
        <authorList>
            <consortium name="US DOE Joint Genome Institute (JGI-PGF)"/>
            <person name="Walter F."/>
            <person name="Albersmeier A."/>
            <person name="Kalinowski J."/>
            <person name="Ruckert C."/>
        </authorList>
    </citation>
    <scope>NUCLEOTIDE SEQUENCE</scope>
    <source>
        <strain evidence="2">JCM 19831</strain>
    </source>
</reference>
<keyword evidence="1" id="KW-0812">Transmembrane</keyword>
<name>A0A917WPR1_9ACTN</name>
<proteinExistence type="predicted"/>
<comment type="caution">
    <text evidence="2">The sequence shown here is derived from an EMBL/GenBank/DDBJ whole genome shotgun (WGS) entry which is preliminary data.</text>
</comment>
<keyword evidence="3" id="KW-1185">Reference proteome</keyword>